<dbReference type="InterPro" id="IPR009003">
    <property type="entry name" value="Peptidase_S1_PA"/>
</dbReference>
<dbReference type="SUPFAM" id="SSF50494">
    <property type="entry name" value="Trypsin-like serine proteases"/>
    <property type="match status" value="1"/>
</dbReference>
<dbReference type="Gene3D" id="2.40.10.10">
    <property type="entry name" value="Trypsin-like serine proteases"/>
    <property type="match status" value="1"/>
</dbReference>
<evidence type="ECO:0000313" key="1">
    <source>
        <dbReference type="EMBL" id="JAG36560.1"/>
    </source>
</evidence>
<dbReference type="AlphaFoldDB" id="A0A0A9Z426"/>
<accession>A0A0A9Z426</accession>
<sequence length="142" mass="16100">KISLLAGDIDVSMKNEGVRRDAFKLEFHPNCIKRNTGFEWDIGIITVRGRFPVQTALVDVINIPYFNESTENYIPTMMMNEAPCYGIGWGRVAESPQNKSSILLKVRLKLQPEDICYELLLREAIATRSGQQTFSFTISIPT</sequence>
<reference evidence="1" key="2">
    <citation type="submission" date="2014-07" db="EMBL/GenBank/DDBJ databases">
        <authorList>
            <person name="Hull J."/>
        </authorList>
    </citation>
    <scope>NUCLEOTIDE SEQUENCE</scope>
</reference>
<dbReference type="InterPro" id="IPR043504">
    <property type="entry name" value="Peptidase_S1_PA_chymotrypsin"/>
</dbReference>
<dbReference type="EMBL" id="GBHO01007044">
    <property type="protein sequence ID" value="JAG36560.1"/>
    <property type="molecule type" value="Transcribed_RNA"/>
</dbReference>
<protein>
    <submittedName>
        <fullName evidence="1">Ovochymase-2</fullName>
    </submittedName>
</protein>
<gene>
    <name evidence="1" type="primary">OVCH2_2</name>
    <name evidence="1" type="ORF">CM83_102837</name>
</gene>
<proteinExistence type="predicted"/>
<organism evidence="1">
    <name type="scientific">Lygus hesperus</name>
    <name type="common">Western plant bug</name>
    <dbReference type="NCBI Taxonomy" id="30085"/>
    <lineage>
        <taxon>Eukaryota</taxon>
        <taxon>Metazoa</taxon>
        <taxon>Ecdysozoa</taxon>
        <taxon>Arthropoda</taxon>
        <taxon>Hexapoda</taxon>
        <taxon>Insecta</taxon>
        <taxon>Pterygota</taxon>
        <taxon>Neoptera</taxon>
        <taxon>Paraneoptera</taxon>
        <taxon>Hemiptera</taxon>
        <taxon>Heteroptera</taxon>
        <taxon>Panheteroptera</taxon>
        <taxon>Cimicomorpha</taxon>
        <taxon>Miridae</taxon>
        <taxon>Mirini</taxon>
        <taxon>Lygus</taxon>
    </lineage>
</organism>
<feature type="non-terminal residue" evidence="1">
    <location>
        <position position="1"/>
    </location>
</feature>
<name>A0A0A9Z426_LYGHE</name>
<reference evidence="1" key="1">
    <citation type="journal article" date="2014" name="PLoS ONE">
        <title>Transcriptome-Based Identification of ABC Transporters in the Western Tarnished Plant Bug Lygus hesperus.</title>
        <authorList>
            <person name="Hull J.J."/>
            <person name="Chaney K."/>
            <person name="Geib S.M."/>
            <person name="Fabrick J.A."/>
            <person name="Brent C.S."/>
            <person name="Walsh D."/>
            <person name="Lavine L.C."/>
        </authorList>
    </citation>
    <scope>NUCLEOTIDE SEQUENCE</scope>
</reference>